<comment type="subcellular location">
    <subcellularLocation>
        <location evidence="1">Cell membrane</location>
        <topology evidence="1">Multi-pass membrane protein</topology>
    </subcellularLocation>
</comment>
<feature type="transmembrane region" description="Helical" evidence="11">
    <location>
        <begin position="353"/>
        <end position="375"/>
    </location>
</feature>
<keyword evidence="8" id="KW-0675">Receptor</keyword>
<dbReference type="SMART" id="SM00008">
    <property type="entry name" value="HormR"/>
    <property type="match status" value="1"/>
</dbReference>
<dbReference type="Gene3D" id="1.20.1070.10">
    <property type="entry name" value="Rhodopsin 7-helix transmembrane proteins"/>
    <property type="match status" value="1"/>
</dbReference>
<feature type="transmembrane region" description="Helical" evidence="11">
    <location>
        <begin position="205"/>
        <end position="224"/>
    </location>
</feature>
<feature type="domain" description="G-protein coupled receptors family 2 profile 1" evidence="12">
    <location>
        <begin position="34"/>
        <end position="117"/>
    </location>
</feature>
<dbReference type="InterPro" id="IPR017983">
    <property type="entry name" value="GPCR_2_secretin-like_CS"/>
</dbReference>
<keyword evidence="6" id="KW-0297">G-protein coupled receptor</keyword>
<dbReference type="PANTHER" id="PTHR45620:SF42">
    <property type="entry name" value="G-PROTEIN COUPLED RECEPTOR SEB-2"/>
    <property type="match status" value="1"/>
</dbReference>
<accession>A0A9D4I5N8</accession>
<feature type="domain" description="G-protein coupled receptors family 2 profile 2" evidence="13">
    <location>
        <begin position="126"/>
        <end position="376"/>
    </location>
</feature>
<proteinExistence type="inferred from homology"/>
<dbReference type="PROSITE" id="PS00649">
    <property type="entry name" value="G_PROTEIN_RECEP_F2_1"/>
    <property type="match status" value="1"/>
</dbReference>
<keyword evidence="15" id="KW-1185">Reference proteome</keyword>
<evidence type="ECO:0000313" key="15">
    <source>
        <dbReference type="Proteomes" id="UP000828390"/>
    </source>
</evidence>
<comment type="caution">
    <text evidence="14">The sequence shown here is derived from an EMBL/GenBank/DDBJ whole genome shotgun (WGS) entry which is preliminary data.</text>
</comment>
<evidence type="ECO:0000256" key="2">
    <source>
        <dbReference type="ARBA" id="ARBA00005314"/>
    </source>
</evidence>
<dbReference type="InterPro" id="IPR036445">
    <property type="entry name" value="GPCR_2_extracell_dom_sf"/>
</dbReference>
<evidence type="ECO:0000256" key="4">
    <source>
        <dbReference type="ARBA" id="ARBA00022692"/>
    </source>
</evidence>
<dbReference type="PROSITE" id="PS50227">
    <property type="entry name" value="G_PROTEIN_RECEP_F2_3"/>
    <property type="match status" value="1"/>
</dbReference>
<evidence type="ECO:0000256" key="9">
    <source>
        <dbReference type="ARBA" id="ARBA00023180"/>
    </source>
</evidence>
<dbReference type="InterPro" id="IPR050332">
    <property type="entry name" value="GPCR_2"/>
</dbReference>
<dbReference type="PANTHER" id="PTHR45620">
    <property type="entry name" value="PDF RECEPTOR-LIKE PROTEIN-RELATED"/>
    <property type="match status" value="1"/>
</dbReference>
<evidence type="ECO:0000256" key="6">
    <source>
        <dbReference type="ARBA" id="ARBA00023040"/>
    </source>
</evidence>
<keyword evidence="5 11" id="KW-1133">Transmembrane helix</keyword>
<evidence type="ECO:0000259" key="13">
    <source>
        <dbReference type="PROSITE" id="PS50261"/>
    </source>
</evidence>
<feature type="transmembrane region" description="Helical" evidence="11">
    <location>
        <begin position="236"/>
        <end position="258"/>
    </location>
</feature>
<dbReference type="GO" id="GO:0008528">
    <property type="term" value="F:G protein-coupled peptide receptor activity"/>
    <property type="evidence" value="ECO:0007669"/>
    <property type="project" value="TreeGrafter"/>
</dbReference>
<dbReference type="PRINTS" id="PR00249">
    <property type="entry name" value="GPCRSECRETIN"/>
</dbReference>
<reference evidence="14" key="1">
    <citation type="journal article" date="2019" name="bioRxiv">
        <title>The Genome of the Zebra Mussel, Dreissena polymorpha: A Resource for Invasive Species Research.</title>
        <authorList>
            <person name="McCartney M.A."/>
            <person name="Auch B."/>
            <person name="Kono T."/>
            <person name="Mallez S."/>
            <person name="Zhang Y."/>
            <person name="Obille A."/>
            <person name="Becker A."/>
            <person name="Abrahante J.E."/>
            <person name="Garbe J."/>
            <person name="Badalamenti J.P."/>
            <person name="Herman A."/>
            <person name="Mangelson H."/>
            <person name="Liachko I."/>
            <person name="Sullivan S."/>
            <person name="Sone E.D."/>
            <person name="Koren S."/>
            <person name="Silverstein K.A.T."/>
            <person name="Beckman K.B."/>
            <person name="Gohl D.M."/>
        </authorList>
    </citation>
    <scope>NUCLEOTIDE SEQUENCE</scope>
    <source>
        <strain evidence="14">Duluth1</strain>
        <tissue evidence="14">Whole animal</tissue>
    </source>
</reference>
<keyword evidence="10" id="KW-0807">Transducer</keyword>
<comment type="similarity">
    <text evidence="2">Belongs to the G-protein coupled receptor 2 family.</text>
</comment>
<dbReference type="InterPro" id="IPR001879">
    <property type="entry name" value="GPCR_2_extracellular_dom"/>
</dbReference>
<feature type="transmembrane region" description="Helical" evidence="11">
    <location>
        <begin position="323"/>
        <end position="341"/>
    </location>
</feature>
<dbReference type="Proteomes" id="UP000828390">
    <property type="component" value="Unassembled WGS sequence"/>
</dbReference>
<feature type="transmembrane region" description="Helical" evidence="11">
    <location>
        <begin position="127"/>
        <end position="149"/>
    </location>
</feature>
<reference evidence="14" key="2">
    <citation type="submission" date="2020-11" db="EMBL/GenBank/DDBJ databases">
        <authorList>
            <person name="McCartney M.A."/>
            <person name="Auch B."/>
            <person name="Kono T."/>
            <person name="Mallez S."/>
            <person name="Becker A."/>
            <person name="Gohl D.M."/>
            <person name="Silverstein K.A.T."/>
            <person name="Koren S."/>
            <person name="Bechman K.B."/>
            <person name="Herman A."/>
            <person name="Abrahante J.E."/>
            <person name="Garbe J."/>
        </authorList>
    </citation>
    <scope>NUCLEOTIDE SEQUENCE</scope>
    <source>
        <strain evidence="14">Duluth1</strain>
        <tissue evidence="14">Whole animal</tissue>
    </source>
</reference>
<dbReference type="GO" id="GO:0007166">
    <property type="term" value="P:cell surface receptor signaling pathway"/>
    <property type="evidence" value="ECO:0007669"/>
    <property type="project" value="InterPro"/>
</dbReference>
<evidence type="ECO:0000256" key="10">
    <source>
        <dbReference type="ARBA" id="ARBA00023224"/>
    </source>
</evidence>
<dbReference type="PROSITE" id="PS50261">
    <property type="entry name" value="G_PROTEIN_RECEP_F2_4"/>
    <property type="match status" value="1"/>
</dbReference>
<feature type="transmembrane region" description="Helical" evidence="11">
    <location>
        <begin position="278"/>
        <end position="302"/>
    </location>
</feature>
<keyword evidence="9" id="KW-0325">Glycoprotein</keyword>
<keyword evidence="3" id="KW-1003">Cell membrane</keyword>
<dbReference type="InterPro" id="IPR000832">
    <property type="entry name" value="GPCR_2_secretin-like"/>
</dbReference>
<evidence type="ECO:0000256" key="8">
    <source>
        <dbReference type="ARBA" id="ARBA00023170"/>
    </source>
</evidence>
<dbReference type="GO" id="GO:0007188">
    <property type="term" value="P:adenylate cyclase-modulating G protein-coupled receptor signaling pathway"/>
    <property type="evidence" value="ECO:0007669"/>
    <property type="project" value="TreeGrafter"/>
</dbReference>
<keyword evidence="4 11" id="KW-0812">Transmembrane</keyword>
<dbReference type="Pfam" id="PF00002">
    <property type="entry name" value="7tm_2"/>
    <property type="match status" value="1"/>
</dbReference>
<evidence type="ECO:0000256" key="11">
    <source>
        <dbReference type="SAM" id="Phobius"/>
    </source>
</evidence>
<evidence type="ECO:0000259" key="12">
    <source>
        <dbReference type="PROSITE" id="PS50227"/>
    </source>
</evidence>
<evidence type="ECO:0000256" key="1">
    <source>
        <dbReference type="ARBA" id="ARBA00004651"/>
    </source>
</evidence>
<dbReference type="EMBL" id="JAIWYP010000010">
    <property type="protein sequence ID" value="KAH3747432.1"/>
    <property type="molecule type" value="Genomic_DNA"/>
</dbReference>
<dbReference type="AlphaFoldDB" id="A0A9D4I5N8"/>
<dbReference type="Gene3D" id="4.10.1240.10">
    <property type="entry name" value="GPCR, family 2, extracellular hormone receptor domain"/>
    <property type="match status" value="1"/>
</dbReference>
<sequence length="447" mass="50908">MTSSIRSPVPMSRNVSDRKLPERLTLVFDNLKAECRKMIGQSTPLRDGVSCPRDVDLWGGCWPDTPAGTVANITCPPIPSFNTEGHAHLECTMNGSWSIDTDTGNKLVNYTDCLSETDSFEEGTRYVYIYIGGFSFSLVMLLLSLAIFLRFKQLRCDRIKIHVNLFLSYLFTGVSWILYFVLVTLDGKVLIENPLWCRMLHVLCQYFLVCNFLWMFCEGLYLNTIIMCALTVGRKLLIFCYVIGWGVSFFLVSIYTAVRSYQSIETNLLVGCWLEESSYQYIMYGPVIASLIINALFLVNIVRLLLSKLRRLPDATQTKKATRATLILVPLLGLQYVLIPFRPPSGTVIEEIYHVAVALLTSLQGAFVSIMYCFLNGEVISVMTRKYRQRKLMHKRSSIRSTTGQNGGYTTVDQFQMQHLNWKHNYQKVAFEMECTLSDGDRVLPSQ</sequence>
<protein>
    <submittedName>
        <fullName evidence="14">Uncharacterized protein</fullName>
    </submittedName>
</protein>
<evidence type="ECO:0000256" key="3">
    <source>
        <dbReference type="ARBA" id="ARBA00022475"/>
    </source>
</evidence>
<dbReference type="GO" id="GO:0005886">
    <property type="term" value="C:plasma membrane"/>
    <property type="evidence" value="ECO:0007669"/>
    <property type="project" value="UniProtKB-SubCell"/>
</dbReference>
<dbReference type="SUPFAM" id="SSF111418">
    <property type="entry name" value="Hormone receptor domain"/>
    <property type="match status" value="1"/>
</dbReference>
<dbReference type="Pfam" id="PF02793">
    <property type="entry name" value="HRM"/>
    <property type="match status" value="1"/>
</dbReference>
<evidence type="ECO:0000313" key="14">
    <source>
        <dbReference type="EMBL" id="KAH3747432.1"/>
    </source>
</evidence>
<gene>
    <name evidence="14" type="ORF">DPMN_181859</name>
</gene>
<evidence type="ECO:0000256" key="5">
    <source>
        <dbReference type="ARBA" id="ARBA00022989"/>
    </source>
</evidence>
<organism evidence="14 15">
    <name type="scientific">Dreissena polymorpha</name>
    <name type="common">Zebra mussel</name>
    <name type="synonym">Mytilus polymorpha</name>
    <dbReference type="NCBI Taxonomy" id="45954"/>
    <lineage>
        <taxon>Eukaryota</taxon>
        <taxon>Metazoa</taxon>
        <taxon>Spiralia</taxon>
        <taxon>Lophotrochozoa</taxon>
        <taxon>Mollusca</taxon>
        <taxon>Bivalvia</taxon>
        <taxon>Autobranchia</taxon>
        <taxon>Heteroconchia</taxon>
        <taxon>Euheterodonta</taxon>
        <taxon>Imparidentia</taxon>
        <taxon>Neoheterodontei</taxon>
        <taxon>Myida</taxon>
        <taxon>Dreissenoidea</taxon>
        <taxon>Dreissenidae</taxon>
        <taxon>Dreissena</taxon>
    </lineage>
</organism>
<keyword evidence="7 11" id="KW-0472">Membrane</keyword>
<feature type="transmembrane region" description="Helical" evidence="11">
    <location>
        <begin position="161"/>
        <end position="185"/>
    </location>
</feature>
<dbReference type="SUPFAM" id="SSF81321">
    <property type="entry name" value="Family A G protein-coupled receptor-like"/>
    <property type="match status" value="1"/>
</dbReference>
<name>A0A9D4I5N8_DREPO</name>
<dbReference type="InterPro" id="IPR017981">
    <property type="entry name" value="GPCR_2-like_7TM"/>
</dbReference>
<evidence type="ECO:0000256" key="7">
    <source>
        <dbReference type="ARBA" id="ARBA00023136"/>
    </source>
</evidence>